<dbReference type="PANTHER" id="PTHR31157:SF1">
    <property type="entry name" value="SCP DOMAIN-CONTAINING PROTEIN"/>
    <property type="match status" value="1"/>
</dbReference>
<feature type="compositionally biased region" description="Basic and acidic residues" evidence="1">
    <location>
        <begin position="125"/>
        <end position="136"/>
    </location>
</feature>
<evidence type="ECO:0000256" key="2">
    <source>
        <dbReference type="SAM" id="SignalP"/>
    </source>
</evidence>
<accession>A0AAW9N9J3</accession>
<dbReference type="EMBL" id="JARNBH010000007">
    <property type="protein sequence ID" value="MEC0272884.1"/>
    <property type="molecule type" value="Genomic_DNA"/>
</dbReference>
<organism evidence="4 5">
    <name type="scientific">Peribacillus castrilensis</name>
    <dbReference type="NCBI Taxonomy" id="2897690"/>
    <lineage>
        <taxon>Bacteria</taxon>
        <taxon>Bacillati</taxon>
        <taxon>Bacillota</taxon>
        <taxon>Bacilli</taxon>
        <taxon>Bacillales</taxon>
        <taxon>Bacillaceae</taxon>
        <taxon>Peribacillus</taxon>
    </lineage>
</organism>
<dbReference type="SUPFAM" id="SSF55797">
    <property type="entry name" value="PR-1-like"/>
    <property type="match status" value="1"/>
</dbReference>
<dbReference type="NCBIfam" id="TIGR02909">
    <property type="entry name" value="spore_YkwD"/>
    <property type="match status" value="1"/>
</dbReference>
<sequence>MKKKMIMSAAAAAAIIFTGVGANQAEAANCDTVKQVTYKTTNKEDMQKVLNQYLAKYNITIPAAQAQQKPVQKPVQKPAQQEAGTTNQSKPAAPAAKPAAPAAKPAAPAAKPAAPAAKPAAPEVTPDKSTDKKPETSSELSAFEQEVVKLTNAEREKQGLAALKIDTELSKVARIKSQDMKDKNYFDHNSPTYGSPFDMMKQFGISYKTAGENIAQGQQTPEEVVQAWMNSQGHRENIMNSSFTHIGVGYVESGNYWTQQFIGK</sequence>
<feature type="domain" description="SCP" evidence="3">
    <location>
        <begin position="149"/>
        <end position="261"/>
    </location>
</feature>
<comment type="caution">
    <text evidence="4">The sequence shown here is derived from an EMBL/GenBank/DDBJ whole genome shotgun (WGS) entry which is preliminary data.</text>
</comment>
<dbReference type="InterPro" id="IPR014044">
    <property type="entry name" value="CAP_dom"/>
</dbReference>
<gene>
    <name evidence="4" type="ORF">P4706_07335</name>
</gene>
<feature type="region of interest" description="Disordered" evidence="1">
    <location>
        <begin position="67"/>
        <end position="141"/>
    </location>
</feature>
<dbReference type="Gene3D" id="3.40.33.10">
    <property type="entry name" value="CAP"/>
    <property type="match status" value="1"/>
</dbReference>
<dbReference type="CDD" id="cd05379">
    <property type="entry name" value="CAP_bacterial"/>
    <property type="match status" value="1"/>
</dbReference>
<feature type="signal peptide" evidence="2">
    <location>
        <begin position="1"/>
        <end position="27"/>
    </location>
</feature>
<dbReference type="InterPro" id="IPR035940">
    <property type="entry name" value="CAP_sf"/>
</dbReference>
<feature type="compositionally biased region" description="Low complexity" evidence="1">
    <location>
        <begin position="90"/>
        <end position="122"/>
    </location>
</feature>
<feature type="chain" id="PRO_5043432299" evidence="2">
    <location>
        <begin position="28"/>
        <end position="264"/>
    </location>
</feature>
<dbReference type="Proteomes" id="UP001307168">
    <property type="component" value="Unassembled WGS sequence"/>
</dbReference>
<dbReference type="RefSeq" id="WP_367406497.1">
    <property type="nucleotide sequence ID" value="NZ_JARNBH010000007.1"/>
</dbReference>
<evidence type="ECO:0000313" key="4">
    <source>
        <dbReference type="EMBL" id="MEC0272884.1"/>
    </source>
</evidence>
<keyword evidence="5" id="KW-1185">Reference proteome</keyword>
<feature type="compositionally biased region" description="Low complexity" evidence="1">
    <location>
        <begin position="67"/>
        <end position="81"/>
    </location>
</feature>
<dbReference type="InterPro" id="IPR014258">
    <property type="entry name" value="CAP_domain_YkwD-like"/>
</dbReference>
<dbReference type="AlphaFoldDB" id="A0AAW9N9J3"/>
<evidence type="ECO:0000256" key="1">
    <source>
        <dbReference type="SAM" id="MobiDB-lite"/>
    </source>
</evidence>
<name>A0AAW9N9J3_9BACI</name>
<protein>
    <submittedName>
        <fullName evidence="4">CAP domain-containing protein</fullName>
    </submittedName>
</protein>
<evidence type="ECO:0000313" key="5">
    <source>
        <dbReference type="Proteomes" id="UP001307168"/>
    </source>
</evidence>
<proteinExistence type="predicted"/>
<evidence type="ECO:0000259" key="3">
    <source>
        <dbReference type="Pfam" id="PF00188"/>
    </source>
</evidence>
<reference evidence="4 5" key="1">
    <citation type="submission" date="2023-03" db="EMBL/GenBank/DDBJ databases">
        <title>Bacillus Genome Sequencing.</title>
        <authorList>
            <person name="Dunlap C."/>
        </authorList>
    </citation>
    <scope>NUCLEOTIDE SEQUENCE [LARGE SCALE GENOMIC DNA]</scope>
    <source>
        <strain evidence="4 5">B-41290</strain>
    </source>
</reference>
<dbReference type="Pfam" id="PF00188">
    <property type="entry name" value="CAP"/>
    <property type="match status" value="1"/>
</dbReference>
<dbReference type="PANTHER" id="PTHR31157">
    <property type="entry name" value="SCP DOMAIN-CONTAINING PROTEIN"/>
    <property type="match status" value="1"/>
</dbReference>
<keyword evidence="2" id="KW-0732">Signal</keyword>